<feature type="chain" id="PRO_5019864853" evidence="1">
    <location>
        <begin position="20"/>
        <end position="95"/>
    </location>
</feature>
<dbReference type="EMBL" id="HAGM01000332">
    <property type="protein sequence ID" value="SMD29418.1"/>
    <property type="molecule type" value="Transcribed_RNA"/>
</dbReference>
<accession>A0A482Z9A2</accession>
<evidence type="ECO:0000313" key="2">
    <source>
        <dbReference type="EMBL" id="SMD29418.1"/>
    </source>
</evidence>
<organism evidence="2">
    <name type="scientific">Hickmania troglodytes</name>
    <dbReference type="NCBI Taxonomy" id="489260"/>
    <lineage>
        <taxon>Eukaryota</taxon>
        <taxon>Metazoa</taxon>
        <taxon>Ecdysozoa</taxon>
        <taxon>Arthropoda</taxon>
        <taxon>Chelicerata</taxon>
        <taxon>Arachnida</taxon>
        <taxon>Araneae</taxon>
        <taxon>Araneomorphae</taxon>
        <taxon>Austrochilidae</taxon>
        <taxon>Hickmania</taxon>
    </lineage>
</organism>
<protein>
    <submittedName>
        <fullName evidence="2">U19-Austrotoxin-Ht1h_1</fullName>
    </submittedName>
</protein>
<sequence>MKFSTCLLAFFTLVVICQSLPDEGVDSLIAEEEAALASPQVRMMVTELMKAYFNTLSPADREAAIARCPVYICPPDGFPPNHFSPHLKGNGLIIT</sequence>
<name>A0A482Z9A2_9ARAC</name>
<reference evidence="2" key="1">
    <citation type="submission" date="2017-03" db="EMBL/GenBank/DDBJ databases">
        <authorList>
            <person name="QRISCLOUD D."/>
        </authorList>
    </citation>
    <scope>NUCLEOTIDE SEQUENCE</scope>
</reference>
<keyword evidence="1" id="KW-0732">Signal</keyword>
<evidence type="ECO:0000256" key="1">
    <source>
        <dbReference type="SAM" id="SignalP"/>
    </source>
</evidence>
<dbReference type="AlphaFoldDB" id="A0A482Z9A2"/>
<reference evidence="2" key="2">
    <citation type="submission" date="2019-04" db="EMBL/GenBank/DDBJ databases">
        <title>Unravelling the molecular evolution of spider venoms.</title>
        <authorList>
            <person name="Pineda S."/>
        </authorList>
    </citation>
    <scope>NUCLEOTIDE SEQUENCE</scope>
</reference>
<proteinExistence type="predicted"/>
<feature type="signal peptide" evidence="1">
    <location>
        <begin position="1"/>
        <end position="19"/>
    </location>
</feature>